<feature type="binding site" evidence="7">
    <location>
        <position position="67"/>
    </location>
    <ligand>
        <name>Ni(2+)</name>
        <dbReference type="ChEBI" id="CHEBI:49786"/>
    </ligand>
</feature>
<dbReference type="GO" id="GO:0016485">
    <property type="term" value="P:protein processing"/>
    <property type="evidence" value="ECO:0007669"/>
    <property type="project" value="InterPro"/>
</dbReference>
<keyword evidence="3" id="KW-0645">Protease</keyword>
<keyword evidence="5" id="KW-0064">Aspartyl protease</keyword>
<keyword evidence="4 7" id="KW-0479">Metal-binding</keyword>
<dbReference type="NCBIfam" id="TIGR00072">
    <property type="entry name" value="hydrog_prot"/>
    <property type="match status" value="1"/>
</dbReference>
<keyword evidence="2 7" id="KW-0533">Nickel</keyword>
<dbReference type="OrthoDB" id="9792731at2"/>
<protein>
    <submittedName>
        <fullName evidence="8">Hydrogenase 1 maturation peptidase HyaD</fullName>
    </submittedName>
</protein>
<evidence type="ECO:0000256" key="3">
    <source>
        <dbReference type="ARBA" id="ARBA00022670"/>
    </source>
</evidence>
<dbReference type="GO" id="GO:0004190">
    <property type="term" value="F:aspartic-type endopeptidase activity"/>
    <property type="evidence" value="ECO:0007669"/>
    <property type="project" value="UniProtKB-KW"/>
</dbReference>
<dbReference type="HOGENOM" id="CLU_099037_0_1_6"/>
<keyword evidence="9" id="KW-1185">Reference proteome</keyword>
<dbReference type="eggNOG" id="COG0680">
    <property type="taxonomic scope" value="Bacteria"/>
</dbReference>
<dbReference type="GO" id="GO:0046872">
    <property type="term" value="F:metal ion binding"/>
    <property type="evidence" value="ECO:0007669"/>
    <property type="project" value="UniProtKB-KW"/>
</dbReference>
<dbReference type="GO" id="GO:0008047">
    <property type="term" value="F:enzyme activator activity"/>
    <property type="evidence" value="ECO:0007669"/>
    <property type="project" value="InterPro"/>
</dbReference>
<evidence type="ECO:0000256" key="2">
    <source>
        <dbReference type="ARBA" id="ARBA00022596"/>
    </source>
</evidence>
<reference evidence="9" key="1">
    <citation type="submission" date="2006-08" db="EMBL/GenBank/DDBJ databases">
        <title>Complete sequence of Alkalilimnicola ehrilichei MLHE-1.</title>
        <authorList>
            <person name="Copeland A."/>
            <person name="Lucas S."/>
            <person name="Lapidus A."/>
            <person name="Barry K."/>
            <person name="Detter J.C."/>
            <person name="Glavina del Rio T."/>
            <person name="Hammon N."/>
            <person name="Israni S."/>
            <person name="Dalin E."/>
            <person name="Tice H."/>
            <person name="Pitluck S."/>
            <person name="Sims D."/>
            <person name="Brettin T."/>
            <person name="Bruce D."/>
            <person name="Han C."/>
            <person name="Tapia R."/>
            <person name="Gilna P."/>
            <person name="Schmutz J."/>
            <person name="Larimer F."/>
            <person name="Land M."/>
            <person name="Hauser L."/>
            <person name="Kyrpides N."/>
            <person name="Mikhailova N."/>
            <person name="Oremland R.S."/>
            <person name="Hoeft S.E."/>
            <person name="Switzer-Blum J."/>
            <person name="Kulp T."/>
            <person name="King G."/>
            <person name="Tabita R."/>
            <person name="Witte B."/>
            <person name="Santini J.M."/>
            <person name="Basu P."/>
            <person name="Hollibaugh J.T."/>
            <person name="Xie G."/>
            <person name="Stolz J.F."/>
            <person name="Richardson P."/>
        </authorList>
    </citation>
    <scope>NUCLEOTIDE SEQUENCE [LARGE SCALE GENOMIC DNA]</scope>
    <source>
        <strain evidence="9">ATCC BAA-1101 / DSM 17681 / MLHE-1</strain>
    </source>
</reference>
<dbReference type="PRINTS" id="PR00446">
    <property type="entry name" value="HYDRGNUPTAKE"/>
</dbReference>
<dbReference type="CDD" id="cd06062">
    <property type="entry name" value="H2MP_MemB-H2up"/>
    <property type="match status" value="1"/>
</dbReference>
<dbReference type="Proteomes" id="UP000001962">
    <property type="component" value="Chromosome"/>
</dbReference>
<evidence type="ECO:0000256" key="6">
    <source>
        <dbReference type="ARBA" id="ARBA00022801"/>
    </source>
</evidence>
<dbReference type="EMBL" id="CP000453">
    <property type="protein sequence ID" value="ABI57368.1"/>
    <property type="molecule type" value="Genomic_DNA"/>
</dbReference>
<dbReference type="SUPFAM" id="SSF53163">
    <property type="entry name" value="HybD-like"/>
    <property type="match status" value="1"/>
</dbReference>
<evidence type="ECO:0000313" key="9">
    <source>
        <dbReference type="Proteomes" id="UP000001962"/>
    </source>
</evidence>
<dbReference type="InterPro" id="IPR000671">
    <property type="entry name" value="Peptidase_A31"/>
</dbReference>
<gene>
    <name evidence="8" type="ordered locus">Mlg_2026</name>
</gene>
<evidence type="ECO:0000256" key="5">
    <source>
        <dbReference type="ARBA" id="ARBA00022750"/>
    </source>
</evidence>
<evidence type="ECO:0000256" key="1">
    <source>
        <dbReference type="ARBA" id="ARBA00006814"/>
    </source>
</evidence>
<feature type="binding site" evidence="7">
    <location>
        <position position="20"/>
    </location>
    <ligand>
        <name>Ni(2+)</name>
        <dbReference type="ChEBI" id="CHEBI:49786"/>
    </ligand>
</feature>
<proteinExistence type="inferred from homology"/>
<dbReference type="InterPro" id="IPR004419">
    <property type="entry name" value="Pept_A31_hyd_express"/>
</dbReference>
<evidence type="ECO:0000313" key="8">
    <source>
        <dbReference type="EMBL" id="ABI57368.1"/>
    </source>
</evidence>
<dbReference type="Gene3D" id="3.40.50.1450">
    <property type="entry name" value="HybD-like"/>
    <property type="match status" value="1"/>
</dbReference>
<comment type="similarity">
    <text evidence="1">Belongs to the peptidase A31 family.</text>
</comment>
<dbReference type="InterPro" id="IPR023430">
    <property type="entry name" value="Pept_HybD-like_dom_sf"/>
</dbReference>
<dbReference type="Pfam" id="PF01750">
    <property type="entry name" value="HycI"/>
    <property type="match status" value="1"/>
</dbReference>
<keyword evidence="6" id="KW-0378">Hydrolase</keyword>
<organism evidence="8 9">
    <name type="scientific">Alkalilimnicola ehrlichii (strain ATCC BAA-1101 / DSM 17681 / MLHE-1)</name>
    <dbReference type="NCBI Taxonomy" id="187272"/>
    <lineage>
        <taxon>Bacteria</taxon>
        <taxon>Pseudomonadati</taxon>
        <taxon>Pseudomonadota</taxon>
        <taxon>Gammaproteobacteria</taxon>
        <taxon>Chromatiales</taxon>
        <taxon>Ectothiorhodospiraceae</taxon>
        <taxon>Alkalilimnicola</taxon>
    </lineage>
</organism>
<dbReference type="AlphaFoldDB" id="Q0A719"/>
<name>Q0A719_ALKEH</name>
<dbReference type="MEROPS" id="A31.002"/>
<dbReference type="RefSeq" id="WP_011629762.1">
    <property type="nucleotide sequence ID" value="NC_008340.1"/>
</dbReference>
<dbReference type="KEGG" id="aeh:Mlg_2026"/>
<evidence type="ECO:0000256" key="7">
    <source>
        <dbReference type="PIRSR" id="PIRSR604419-1"/>
    </source>
</evidence>
<dbReference type="FunFam" id="3.40.50.1450:FF:000002">
    <property type="entry name" value="Hydrogenase 1 maturation protease"/>
    <property type="match status" value="1"/>
</dbReference>
<feature type="binding site" evidence="7">
    <location>
        <position position="98"/>
    </location>
    <ligand>
        <name>Ni(2+)</name>
        <dbReference type="ChEBI" id="CHEBI:49786"/>
    </ligand>
</feature>
<accession>Q0A719</accession>
<dbReference type="PANTHER" id="PTHR30302">
    <property type="entry name" value="HYDROGENASE 1 MATURATION PROTEASE"/>
    <property type="match status" value="1"/>
</dbReference>
<evidence type="ECO:0000256" key="4">
    <source>
        <dbReference type="ARBA" id="ARBA00022723"/>
    </source>
</evidence>
<sequence length="208" mass="22455">MGQEPDILVLGIGNLLWADEGFGVRAAEALAAEYDLPEDRVRLLDGGTQGLYLLEYVTAAHRLLVFDAVDYALPPGTLKVVRGADVPKFMGAKKMSLHQTGFQEVLATADLLGQLPEALVLIGVQPEELEDYGGSLRASVKARVPEALAIALDCLREWGVSPAPRCRSARPRLNDSALDMARYEADRPDEGAACRYGDPRVLAVRGQA</sequence>
<dbReference type="NCBIfam" id="TIGR00140">
    <property type="entry name" value="hupD"/>
    <property type="match status" value="1"/>
</dbReference>
<dbReference type="PANTHER" id="PTHR30302:SF1">
    <property type="entry name" value="HYDROGENASE 2 MATURATION PROTEASE"/>
    <property type="match status" value="1"/>
</dbReference>